<gene>
    <name evidence="1" type="ORF">HNP48_002009</name>
</gene>
<reference evidence="1 2" key="1">
    <citation type="submission" date="2020-08" db="EMBL/GenBank/DDBJ databases">
        <title>Functional genomics of gut bacteria from endangered species of beetles.</title>
        <authorList>
            <person name="Carlos-Shanley C."/>
        </authorList>
    </citation>
    <scope>NUCLEOTIDE SEQUENCE [LARGE SCALE GENOMIC DNA]</scope>
    <source>
        <strain evidence="1 2">S00198</strain>
    </source>
</reference>
<organism evidence="1 2">
    <name type="scientific">Acidovorax soli</name>
    <dbReference type="NCBI Taxonomy" id="592050"/>
    <lineage>
        <taxon>Bacteria</taxon>
        <taxon>Pseudomonadati</taxon>
        <taxon>Pseudomonadota</taxon>
        <taxon>Betaproteobacteria</taxon>
        <taxon>Burkholderiales</taxon>
        <taxon>Comamonadaceae</taxon>
        <taxon>Acidovorax</taxon>
    </lineage>
</organism>
<sequence>MGRAGTNGELKLLTGIMAGDTSAAELVVMAANLDLNPIRINLVGLATKGWSLFNLVVCGRRDTRAQAA</sequence>
<protein>
    <submittedName>
        <fullName evidence="1">Uncharacterized protein</fullName>
    </submittedName>
</protein>
<comment type="caution">
    <text evidence="1">The sequence shown here is derived from an EMBL/GenBank/DDBJ whole genome shotgun (WGS) entry which is preliminary data.</text>
</comment>
<evidence type="ECO:0000313" key="1">
    <source>
        <dbReference type="EMBL" id="MBB6559342.1"/>
    </source>
</evidence>
<dbReference type="AlphaFoldDB" id="A0A7X0PD31"/>
<name>A0A7X0PD31_9BURK</name>
<dbReference type="Proteomes" id="UP000575083">
    <property type="component" value="Unassembled WGS sequence"/>
</dbReference>
<evidence type="ECO:0000313" key="2">
    <source>
        <dbReference type="Proteomes" id="UP000575083"/>
    </source>
</evidence>
<keyword evidence="2" id="KW-1185">Reference proteome</keyword>
<proteinExistence type="predicted"/>
<accession>A0A7X0PD31</accession>
<dbReference type="EMBL" id="JACHLK010000003">
    <property type="protein sequence ID" value="MBB6559342.1"/>
    <property type="molecule type" value="Genomic_DNA"/>
</dbReference>
<dbReference type="RefSeq" id="WP_184856759.1">
    <property type="nucleotide sequence ID" value="NZ_JACHLK010000003.1"/>
</dbReference>